<accession>A0A5K7S597</accession>
<evidence type="ECO:0000313" key="4">
    <source>
        <dbReference type="Proteomes" id="UP001193389"/>
    </source>
</evidence>
<dbReference type="InterPro" id="IPR036866">
    <property type="entry name" value="RibonucZ/Hydroxyglut_hydro"/>
</dbReference>
<feature type="chain" id="PRO_5024314059" description="Metallo-beta-lactamase domain-containing protein" evidence="1">
    <location>
        <begin position="28"/>
        <end position="328"/>
    </location>
</feature>
<gene>
    <name evidence="3" type="ORF">AQPE_0663</name>
</gene>
<dbReference type="AlphaFoldDB" id="A0A5K7S597"/>
<proteinExistence type="predicted"/>
<feature type="signal peptide" evidence="1">
    <location>
        <begin position="1"/>
        <end position="27"/>
    </location>
</feature>
<organism evidence="3 4">
    <name type="scientific">Aquipluma nitroreducens</name>
    <dbReference type="NCBI Taxonomy" id="2010828"/>
    <lineage>
        <taxon>Bacteria</taxon>
        <taxon>Pseudomonadati</taxon>
        <taxon>Bacteroidota</taxon>
        <taxon>Bacteroidia</taxon>
        <taxon>Marinilabiliales</taxon>
        <taxon>Prolixibacteraceae</taxon>
        <taxon>Aquipluma</taxon>
    </lineage>
</organism>
<dbReference type="Pfam" id="PF00753">
    <property type="entry name" value="Lactamase_B"/>
    <property type="match status" value="1"/>
</dbReference>
<keyword evidence="1" id="KW-0732">Signal</keyword>
<dbReference type="SUPFAM" id="SSF56281">
    <property type="entry name" value="Metallo-hydrolase/oxidoreductase"/>
    <property type="match status" value="1"/>
</dbReference>
<dbReference type="PANTHER" id="PTHR42951">
    <property type="entry name" value="METALLO-BETA-LACTAMASE DOMAIN-CONTAINING"/>
    <property type="match status" value="1"/>
</dbReference>
<dbReference type="RefSeq" id="WP_318349590.1">
    <property type="nucleotide sequence ID" value="NZ_AP018694.1"/>
</dbReference>
<reference evidence="3" key="1">
    <citation type="journal article" date="2020" name="Int. J. Syst. Evol. Microbiol.">
        <title>Aquipluma nitroreducens gen. nov. sp. nov., a novel facultatively anaerobic bacterium isolated from a freshwater lake.</title>
        <authorList>
            <person name="Watanabe M."/>
            <person name="Kojima H."/>
            <person name="Fukui M."/>
        </authorList>
    </citation>
    <scope>NUCLEOTIDE SEQUENCE</scope>
    <source>
        <strain evidence="3">MeG22</strain>
    </source>
</reference>
<dbReference type="InterPro" id="IPR001279">
    <property type="entry name" value="Metallo-B-lactamas"/>
</dbReference>
<dbReference type="EMBL" id="AP018694">
    <property type="protein sequence ID" value="BBE16524.1"/>
    <property type="molecule type" value="Genomic_DNA"/>
</dbReference>
<evidence type="ECO:0000259" key="2">
    <source>
        <dbReference type="SMART" id="SM00849"/>
    </source>
</evidence>
<feature type="domain" description="Metallo-beta-lactamase" evidence="2">
    <location>
        <begin position="66"/>
        <end position="254"/>
    </location>
</feature>
<evidence type="ECO:0000313" key="3">
    <source>
        <dbReference type="EMBL" id="BBE16524.1"/>
    </source>
</evidence>
<dbReference type="PANTHER" id="PTHR42951:SF22">
    <property type="entry name" value="METALLO BETA-LACTAMASE SUPERFAMILY LIPOPROTEIN"/>
    <property type="match status" value="1"/>
</dbReference>
<dbReference type="KEGG" id="anf:AQPE_0663"/>
<dbReference type="Proteomes" id="UP001193389">
    <property type="component" value="Chromosome"/>
</dbReference>
<name>A0A5K7S597_9BACT</name>
<dbReference type="Gene3D" id="3.60.15.10">
    <property type="entry name" value="Ribonuclease Z/Hydroxyacylglutathione hydrolase-like"/>
    <property type="match status" value="1"/>
</dbReference>
<dbReference type="InterPro" id="IPR050855">
    <property type="entry name" value="NDM-1-like"/>
</dbReference>
<sequence>MKKILPLSSLSSLPMFFLLLSFSVAQAQQGSTVGAPEPEMVQPGPITKPIVIEIAANTYFINEFGMNSMYLVVGKDRALAIDAGTGFCDFKGIIEGITKLPYDVALTHGHPDHAGGIGQFDEVYIHPADTAMSMNIPYEQRVQYGEIMRNMNIGYKNVWGYTKADVTRYTKKPKIKLLHDEQVFDLGGREVMVYQAPGHSPGSVVFLDDQSRILFSGDAANGNVGTNLPVSTTVKYLIRLQKMRPQFDRMYTGHIAYAGTVNAVSQNLKVLDDVIEAFRSLLRGDAKTEEIRNHLFPERKQTVAVYGLAKVGFNPEKLWEEGEDHIVP</sequence>
<dbReference type="SMART" id="SM00849">
    <property type="entry name" value="Lactamase_B"/>
    <property type="match status" value="1"/>
</dbReference>
<protein>
    <recommendedName>
        <fullName evidence="2">Metallo-beta-lactamase domain-containing protein</fullName>
    </recommendedName>
</protein>
<evidence type="ECO:0000256" key="1">
    <source>
        <dbReference type="SAM" id="SignalP"/>
    </source>
</evidence>
<keyword evidence="4" id="KW-1185">Reference proteome</keyword>